<dbReference type="STRING" id="717606.PaecuDRAFT_1130"/>
<dbReference type="GO" id="GO:0005524">
    <property type="term" value="F:ATP binding"/>
    <property type="evidence" value="ECO:0007669"/>
    <property type="project" value="UniProtKB-KW"/>
</dbReference>
<evidence type="ECO:0000256" key="5">
    <source>
        <dbReference type="ARBA" id="ARBA00022741"/>
    </source>
</evidence>
<dbReference type="EMBL" id="AEDD01000002">
    <property type="protein sequence ID" value="EFM12450.1"/>
    <property type="molecule type" value="Genomic_DNA"/>
</dbReference>
<dbReference type="InterPro" id="IPR036890">
    <property type="entry name" value="HATPase_C_sf"/>
</dbReference>
<dbReference type="GO" id="GO:0000160">
    <property type="term" value="P:phosphorelay signal transduction system"/>
    <property type="evidence" value="ECO:0007669"/>
    <property type="project" value="UniProtKB-KW"/>
</dbReference>
<organism evidence="11 12">
    <name type="scientific">Paenibacillus curdlanolyticus YK9</name>
    <dbReference type="NCBI Taxonomy" id="717606"/>
    <lineage>
        <taxon>Bacteria</taxon>
        <taxon>Bacillati</taxon>
        <taxon>Bacillota</taxon>
        <taxon>Bacilli</taxon>
        <taxon>Bacillales</taxon>
        <taxon>Paenibacillaceae</taxon>
        <taxon>Paenibacillus</taxon>
    </lineage>
</organism>
<keyword evidence="6 11" id="KW-0418">Kinase</keyword>
<evidence type="ECO:0000256" key="1">
    <source>
        <dbReference type="ARBA" id="ARBA00000085"/>
    </source>
</evidence>
<dbReference type="SMART" id="SM00387">
    <property type="entry name" value="HATPase_c"/>
    <property type="match status" value="1"/>
</dbReference>
<keyword evidence="9" id="KW-1133">Transmembrane helix</keyword>
<feature type="transmembrane region" description="Helical" evidence="9">
    <location>
        <begin position="113"/>
        <end position="137"/>
    </location>
</feature>
<dbReference type="InterPro" id="IPR005467">
    <property type="entry name" value="His_kinase_dom"/>
</dbReference>
<proteinExistence type="predicted"/>
<name>E0I658_9BACL</name>
<dbReference type="PRINTS" id="PR00344">
    <property type="entry name" value="BCTRLSENSOR"/>
</dbReference>
<dbReference type="AlphaFoldDB" id="E0I658"/>
<reference evidence="11 12" key="1">
    <citation type="submission" date="2010-07" db="EMBL/GenBank/DDBJ databases">
        <title>The draft genome of Paenibacillus curdlanolyticus YK9.</title>
        <authorList>
            <consortium name="US DOE Joint Genome Institute (JGI-PGF)"/>
            <person name="Lucas S."/>
            <person name="Copeland A."/>
            <person name="Lapidus A."/>
            <person name="Cheng J.-F."/>
            <person name="Bruce D."/>
            <person name="Goodwin L."/>
            <person name="Pitluck S."/>
            <person name="Land M.L."/>
            <person name="Hauser L."/>
            <person name="Chang Y.-J."/>
            <person name="Jeffries C."/>
            <person name="Anderson I.J."/>
            <person name="Johnson E."/>
            <person name="Loganathan U."/>
            <person name="Mulhopadhyay B."/>
            <person name="Kyrpides N."/>
            <person name="Woyke T.J."/>
        </authorList>
    </citation>
    <scope>NUCLEOTIDE SEQUENCE [LARGE SCALE GENOMIC DNA]</scope>
    <source>
        <strain evidence="11 12">YK9</strain>
    </source>
</reference>
<keyword evidence="12" id="KW-1185">Reference proteome</keyword>
<keyword evidence="4" id="KW-0808">Transferase</keyword>
<evidence type="ECO:0000256" key="4">
    <source>
        <dbReference type="ARBA" id="ARBA00022679"/>
    </source>
</evidence>
<comment type="catalytic activity">
    <reaction evidence="1">
        <text>ATP + protein L-histidine = ADP + protein N-phospho-L-histidine.</text>
        <dbReference type="EC" id="2.7.13.3"/>
    </reaction>
</comment>
<keyword evidence="8" id="KW-0902">Two-component regulatory system</keyword>
<dbReference type="CDD" id="cd00075">
    <property type="entry name" value="HATPase"/>
    <property type="match status" value="1"/>
</dbReference>
<feature type="transmembrane region" description="Helical" evidence="9">
    <location>
        <begin position="59"/>
        <end position="76"/>
    </location>
</feature>
<accession>E0I658</accession>
<dbReference type="InterPro" id="IPR004358">
    <property type="entry name" value="Sig_transdc_His_kin-like_C"/>
</dbReference>
<feature type="domain" description="Histidine kinase" evidence="10">
    <location>
        <begin position="228"/>
        <end position="437"/>
    </location>
</feature>
<dbReference type="RefSeq" id="WP_006037145.1">
    <property type="nucleotide sequence ID" value="NZ_AEDD01000002.1"/>
</dbReference>
<dbReference type="OrthoDB" id="9121833at2"/>
<dbReference type="Gene3D" id="3.30.565.10">
    <property type="entry name" value="Histidine kinase-like ATPase, C-terminal domain"/>
    <property type="match status" value="1"/>
</dbReference>
<evidence type="ECO:0000256" key="6">
    <source>
        <dbReference type="ARBA" id="ARBA00022777"/>
    </source>
</evidence>
<dbReference type="PROSITE" id="PS50109">
    <property type="entry name" value="HIS_KIN"/>
    <property type="match status" value="1"/>
</dbReference>
<dbReference type="SUPFAM" id="SSF55874">
    <property type="entry name" value="ATPase domain of HSP90 chaperone/DNA topoisomerase II/histidine kinase"/>
    <property type="match status" value="1"/>
</dbReference>
<evidence type="ECO:0000313" key="11">
    <source>
        <dbReference type="EMBL" id="EFM12450.1"/>
    </source>
</evidence>
<dbReference type="GO" id="GO:0004673">
    <property type="term" value="F:protein histidine kinase activity"/>
    <property type="evidence" value="ECO:0007669"/>
    <property type="project" value="UniProtKB-EC"/>
</dbReference>
<evidence type="ECO:0000259" key="10">
    <source>
        <dbReference type="PROSITE" id="PS50109"/>
    </source>
</evidence>
<keyword evidence="9" id="KW-0812">Transmembrane</keyword>
<keyword evidence="5" id="KW-0547">Nucleotide-binding</keyword>
<dbReference type="InterPro" id="IPR003594">
    <property type="entry name" value="HATPase_dom"/>
</dbReference>
<keyword evidence="9" id="KW-0472">Membrane</keyword>
<feature type="transmembrane region" description="Helical" evidence="9">
    <location>
        <begin position="149"/>
        <end position="173"/>
    </location>
</feature>
<evidence type="ECO:0000256" key="2">
    <source>
        <dbReference type="ARBA" id="ARBA00012438"/>
    </source>
</evidence>
<feature type="transmembrane region" description="Helical" evidence="9">
    <location>
        <begin position="179"/>
        <end position="204"/>
    </location>
</feature>
<dbReference type="Pfam" id="PF02518">
    <property type="entry name" value="HATPase_c"/>
    <property type="match status" value="1"/>
</dbReference>
<evidence type="ECO:0000256" key="3">
    <source>
        <dbReference type="ARBA" id="ARBA00022553"/>
    </source>
</evidence>
<sequence length="441" mass="49832">MLYYMFALMTGSMIALLHDWRSASNRWAACFLFFAAIGGSTDLLEQSVNGRLADWADFLNQTVTPYALLVFCLVFTGQLERMRAFRQAITQLALLAPVGVMAIITPFSPELRLNYWVMLTWTSPYYLGACWLLLLAYRREREPARRRTMFITVLVMVPTVLAVTLFIVLGRALYPQFDYFQYVAVFFAYSLVVALPGVFFYGVIGVKLRFERDSMASTMQAVGSGAALLQHTVKNEIGKIAMGTENLKSLMDADSKEAVEQLAIIERAAEQMIAMTERLHERMRVITLVQQPCRWDTLLDALLAGHRMQCEALGIQLHVRYATRPVVVCDPVHLREAISNILANAMEAMPAGGQLTITVEAKRRYVRLSVRDTGKGIPLDEQRHVFEPFYSTKKRTSNYGLGLSYVYMFMQRSGGSVELYSRIGEGTIITLQFPRTSLVQV</sequence>
<keyword evidence="3" id="KW-0597">Phosphoprotein</keyword>
<dbReference type="eggNOG" id="COG4191">
    <property type="taxonomic scope" value="Bacteria"/>
</dbReference>
<dbReference type="PANTHER" id="PTHR43065">
    <property type="entry name" value="SENSOR HISTIDINE KINASE"/>
    <property type="match status" value="1"/>
</dbReference>
<gene>
    <name evidence="11" type="ORF">PaecuDRAFT_1130</name>
</gene>
<keyword evidence="7" id="KW-0067">ATP-binding</keyword>
<dbReference type="PANTHER" id="PTHR43065:SF10">
    <property type="entry name" value="PEROXIDE STRESS-ACTIVATED HISTIDINE KINASE MAK3"/>
    <property type="match status" value="1"/>
</dbReference>
<evidence type="ECO:0000256" key="9">
    <source>
        <dbReference type="SAM" id="Phobius"/>
    </source>
</evidence>
<evidence type="ECO:0000256" key="8">
    <source>
        <dbReference type="ARBA" id="ARBA00023012"/>
    </source>
</evidence>
<dbReference type="Proteomes" id="UP000005387">
    <property type="component" value="Unassembled WGS sequence"/>
</dbReference>
<dbReference type="EC" id="2.7.13.3" evidence="2"/>
<evidence type="ECO:0000313" key="12">
    <source>
        <dbReference type="Proteomes" id="UP000005387"/>
    </source>
</evidence>
<evidence type="ECO:0000256" key="7">
    <source>
        <dbReference type="ARBA" id="ARBA00022840"/>
    </source>
</evidence>
<protein>
    <recommendedName>
        <fullName evidence="2">histidine kinase</fullName>
        <ecNumber evidence="2">2.7.13.3</ecNumber>
    </recommendedName>
</protein>
<feature type="transmembrane region" description="Helical" evidence="9">
    <location>
        <begin position="88"/>
        <end position="107"/>
    </location>
</feature>